<evidence type="ECO:0000313" key="1">
    <source>
        <dbReference type="EMBL" id="GAA5509655.1"/>
    </source>
</evidence>
<accession>A0ABP9VWY2</accession>
<dbReference type="Proteomes" id="UP001416858">
    <property type="component" value="Unassembled WGS sequence"/>
</dbReference>
<proteinExistence type="predicted"/>
<protein>
    <submittedName>
        <fullName evidence="1">Uncharacterized protein</fullName>
    </submittedName>
</protein>
<keyword evidence="2" id="KW-1185">Reference proteome</keyword>
<sequence>MIGNDVTASAMPKRFCDVDRLRWSESIGSSALSCSSQVCSQEHLGAKVLGQVDGKGRPHPKLALDFQVTMVFIKNRRRDGQA</sequence>
<comment type="caution">
    <text evidence="1">The sequence shown here is derived from an EMBL/GenBank/DDBJ whole genome shotgun (WGS) entry which is preliminary data.</text>
</comment>
<name>A0ABP9VWY2_9BACT</name>
<dbReference type="EMBL" id="BAABRO010000015">
    <property type="protein sequence ID" value="GAA5509655.1"/>
    <property type="molecule type" value="Genomic_DNA"/>
</dbReference>
<organism evidence="1 2">
    <name type="scientific">Novipirellula caenicola</name>
    <dbReference type="NCBI Taxonomy" id="1536901"/>
    <lineage>
        <taxon>Bacteria</taxon>
        <taxon>Pseudomonadati</taxon>
        <taxon>Planctomycetota</taxon>
        <taxon>Planctomycetia</taxon>
        <taxon>Pirellulales</taxon>
        <taxon>Pirellulaceae</taxon>
        <taxon>Novipirellula</taxon>
    </lineage>
</organism>
<reference evidence="1 2" key="1">
    <citation type="submission" date="2024-02" db="EMBL/GenBank/DDBJ databases">
        <title>Rhodopirellula caenicola NBRC 110016.</title>
        <authorList>
            <person name="Ichikawa N."/>
            <person name="Katano-Makiyama Y."/>
            <person name="Hidaka K."/>
        </authorList>
    </citation>
    <scope>NUCLEOTIDE SEQUENCE [LARGE SCALE GENOMIC DNA]</scope>
    <source>
        <strain evidence="1 2">NBRC 110016</strain>
    </source>
</reference>
<evidence type="ECO:0000313" key="2">
    <source>
        <dbReference type="Proteomes" id="UP001416858"/>
    </source>
</evidence>
<gene>
    <name evidence="1" type="ORF">Rcae01_05155</name>
</gene>